<dbReference type="Proteomes" id="UP000031623">
    <property type="component" value="Chromosome"/>
</dbReference>
<dbReference type="InterPro" id="IPR006638">
    <property type="entry name" value="Elp3/MiaA/NifB-like_rSAM"/>
</dbReference>
<comment type="cofactor">
    <cofactor evidence="8">
        <name>[4Fe-4S] cluster</name>
        <dbReference type="ChEBI" id="CHEBI:49883"/>
    </cofactor>
    <text evidence="8">Binds 2 [4Fe-4S] clusters. One cluster is coordinated with 3 cysteines and an exchangeable S-adenosyl-L-methionine.</text>
</comment>
<evidence type="ECO:0000256" key="8">
    <source>
        <dbReference type="HAMAP-Rule" id="MF_01865"/>
    </source>
</evidence>
<comment type="similarity">
    <text evidence="8">Belongs to the methylthiotransferase family. RimO subfamily.</text>
</comment>
<dbReference type="PANTHER" id="PTHR43837">
    <property type="entry name" value="RIBOSOMAL PROTEIN S12 METHYLTHIOTRANSFERASE RIMO"/>
    <property type="match status" value="1"/>
</dbReference>
<comment type="subcellular location">
    <subcellularLocation>
        <location evidence="8">Cytoplasm</location>
    </subcellularLocation>
</comment>
<comment type="function">
    <text evidence="8">Catalyzes the methylthiolation of an aspartic acid residue of ribosomal protein uS12.</text>
</comment>
<evidence type="ECO:0000256" key="5">
    <source>
        <dbReference type="ARBA" id="ARBA00022723"/>
    </source>
</evidence>
<dbReference type="HOGENOM" id="CLU_018697_0_0_6"/>
<dbReference type="SMART" id="SM00729">
    <property type="entry name" value="Elp3"/>
    <property type="match status" value="1"/>
</dbReference>
<evidence type="ECO:0000256" key="4">
    <source>
        <dbReference type="ARBA" id="ARBA00022691"/>
    </source>
</evidence>
<evidence type="ECO:0000256" key="1">
    <source>
        <dbReference type="ARBA" id="ARBA00022485"/>
    </source>
</evidence>
<dbReference type="InterPro" id="IPR023404">
    <property type="entry name" value="rSAM_horseshoe"/>
</dbReference>
<evidence type="ECO:0000259" key="9">
    <source>
        <dbReference type="PROSITE" id="PS50926"/>
    </source>
</evidence>
<keyword evidence="3 8" id="KW-0808">Transferase</keyword>
<sequence>MIDTIHKIHKIGFISLGCPKATVDSERILTQLRAEGYLISASYEEADLVVVNTCGFIEAAVTESLDAIGEALANNGQVIVTGCLGAQSDVVKATFPEVLAVTGPAALTEVMAIIHAQLPPPSDPRLDLLPPGGIKLTPRHYAYLKIAEGCNQQCSFCIIPQLRGPLISRPIGEILTEAEQLVSAGVKELLIVSQDTAAYGVDTRYRLDFWQGRPLKTRITELSRALGQLGIWVRLHYVYPYPHVDQLVELMAEGLILPYLDVPLQHSSPAILQAMRRPANSDNLLRRLDHWRSICPELTVRSTFIVGFPGETAADFEHLLAFIQAARLDRVGAFTYSPIAGAAANHLPGAIPEEIKEERLSRLMSTQSAISAQKLQARMGQTVTVLIDEITPTTIYAHSAAEAPEIDGVIIIEAQAKQLSPGEFIQAKIIDADEHDLYAKNLATHPRHHQHHRVKAQK</sequence>
<keyword evidence="6 8" id="KW-0408">Iron</keyword>
<dbReference type="InterPro" id="IPR058240">
    <property type="entry name" value="rSAM_sf"/>
</dbReference>
<dbReference type="SFLD" id="SFLDF00274">
    <property type="entry name" value="ribosomal_protein_S12_methylth"/>
    <property type="match status" value="1"/>
</dbReference>
<dbReference type="InterPro" id="IPR013848">
    <property type="entry name" value="Methylthiotransferase_N"/>
</dbReference>
<dbReference type="Pfam" id="PF00919">
    <property type="entry name" value="UPF0004"/>
    <property type="match status" value="1"/>
</dbReference>
<keyword evidence="7 8" id="KW-0411">Iron-sulfur</keyword>
<dbReference type="GO" id="GO:0103039">
    <property type="term" value="F:protein methylthiotransferase activity"/>
    <property type="evidence" value="ECO:0007669"/>
    <property type="project" value="UniProtKB-EC"/>
</dbReference>
<dbReference type="EC" id="2.8.4.4" evidence="8"/>
<dbReference type="InterPro" id="IPR002792">
    <property type="entry name" value="TRAM_dom"/>
</dbReference>
<feature type="binding site" evidence="8">
    <location>
        <position position="54"/>
    </location>
    <ligand>
        <name>[4Fe-4S] cluster</name>
        <dbReference type="ChEBI" id="CHEBI:49883"/>
        <label>1</label>
    </ligand>
</feature>
<gene>
    <name evidence="8" type="primary">rimO</name>
    <name evidence="12" type="ORF">THII_0949</name>
</gene>
<feature type="binding site" evidence="8">
    <location>
        <position position="83"/>
    </location>
    <ligand>
        <name>[4Fe-4S] cluster</name>
        <dbReference type="ChEBI" id="CHEBI:49883"/>
        <label>1</label>
    </ligand>
</feature>
<dbReference type="Gene3D" id="3.80.30.20">
    <property type="entry name" value="tm_1862 like domain"/>
    <property type="match status" value="1"/>
</dbReference>
<dbReference type="OrthoDB" id="9805215at2"/>
<dbReference type="InterPro" id="IPR020612">
    <property type="entry name" value="Methylthiotransferase_CS"/>
</dbReference>
<feature type="binding site" evidence="8">
    <location>
        <position position="150"/>
    </location>
    <ligand>
        <name>[4Fe-4S] cluster</name>
        <dbReference type="ChEBI" id="CHEBI:49883"/>
        <label>2</label>
        <note>4Fe-4S-S-AdoMet</note>
    </ligand>
</feature>
<dbReference type="SFLD" id="SFLDG01061">
    <property type="entry name" value="methylthiotransferase"/>
    <property type="match status" value="1"/>
</dbReference>
<dbReference type="NCBIfam" id="TIGR00089">
    <property type="entry name" value="MiaB/RimO family radical SAM methylthiotransferase"/>
    <property type="match status" value="1"/>
</dbReference>
<evidence type="ECO:0000259" key="10">
    <source>
        <dbReference type="PROSITE" id="PS51449"/>
    </source>
</evidence>
<accession>A0A090BUK1</accession>
<organism evidence="12 13">
    <name type="scientific">Thioploca ingrica</name>
    <dbReference type="NCBI Taxonomy" id="40754"/>
    <lineage>
        <taxon>Bacteria</taxon>
        <taxon>Pseudomonadati</taxon>
        <taxon>Pseudomonadota</taxon>
        <taxon>Gammaproteobacteria</taxon>
        <taxon>Thiotrichales</taxon>
        <taxon>Thiotrichaceae</taxon>
        <taxon>Thioploca</taxon>
    </lineage>
</organism>
<dbReference type="GO" id="GO:0005829">
    <property type="term" value="C:cytosol"/>
    <property type="evidence" value="ECO:0007669"/>
    <property type="project" value="TreeGrafter"/>
</dbReference>
<dbReference type="KEGG" id="tig:THII_0949"/>
<keyword evidence="2 8" id="KW-0963">Cytoplasm</keyword>
<dbReference type="GO" id="GO:0051539">
    <property type="term" value="F:4 iron, 4 sulfur cluster binding"/>
    <property type="evidence" value="ECO:0007669"/>
    <property type="project" value="UniProtKB-UniRule"/>
</dbReference>
<dbReference type="InterPro" id="IPR005839">
    <property type="entry name" value="Methylthiotransferase"/>
</dbReference>
<dbReference type="PROSITE" id="PS51918">
    <property type="entry name" value="RADICAL_SAM"/>
    <property type="match status" value="1"/>
</dbReference>
<evidence type="ECO:0000256" key="3">
    <source>
        <dbReference type="ARBA" id="ARBA00022679"/>
    </source>
</evidence>
<proteinExistence type="inferred from homology"/>
<dbReference type="GO" id="GO:0046872">
    <property type="term" value="F:metal ion binding"/>
    <property type="evidence" value="ECO:0007669"/>
    <property type="project" value="UniProtKB-KW"/>
</dbReference>
<reference evidence="12 13" key="1">
    <citation type="journal article" date="2014" name="ISME J.">
        <title>Ecophysiology of Thioploca ingrica as revealed by the complete genome sequence supplemented with proteomic evidence.</title>
        <authorList>
            <person name="Kojima H."/>
            <person name="Ogura Y."/>
            <person name="Yamamoto N."/>
            <person name="Togashi T."/>
            <person name="Mori H."/>
            <person name="Watanabe T."/>
            <person name="Nemoto F."/>
            <person name="Kurokawa K."/>
            <person name="Hayashi T."/>
            <person name="Fukui M."/>
        </authorList>
    </citation>
    <scope>NUCLEOTIDE SEQUENCE [LARGE SCALE GENOMIC DNA]</scope>
</reference>
<dbReference type="Gene3D" id="3.40.50.12160">
    <property type="entry name" value="Methylthiotransferase, N-terminal domain"/>
    <property type="match status" value="1"/>
</dbReference>
<feature type="domain" description="TRAM" evidence="9">
    <location>
        <begin position="376"/>
        <end position="443"/>
    </location>
</feature>
<dbReference type="Gene3D" id="2.40.50.140">
    <property type="entry name" value="Nucleic acid-binding proteins"/>
    <property type="match status" value="1"/>
</dbReference>
<dbReference type="InterPro" id="IPR012340">
    <property type="entry name" value="NA-bd_OB-fold"/>
</dbReference>
<dbReference type="SFLD" id="SFLDG01082">
    <property type="entry name" value="B12-binding_domain_containing"/>
    <property type="match status" value="1"/>
</dbReference>
<keyword evidence="1 8" id="KW-0004">4Fe-4S</keyword>
<dbReference type="Pfam" id="PF04055">
    <property type="entry name" value="Radical_SAM"/>
    <property type="match status" value="1"/>
</dbReference>
<dbReference type="InterPro" id="IPR007197">
    <property type="entry name" value="rSAM"/>
</dbReference>
<dbReference type="Pfam" id="PF18693">
    <property type="entry name" value="TRAM_2"/>
    <property type="match status" value="1"/>
</dbReference>
<dbReference type="PROSITE" id="PS50926">
    <property type="entry name" value="TRAM"/>
    <property type="match status" value="1"/>
</dbReference>
<dbReference type="AlphaFoldDB" id="A0A090BUK1"/>
<dbReference type="PROSITE" id="PS51449">
    <property type="entry name" value="MTTASE_N"/>
    <property type="match status" value="1"/>
</dbReference>
<evidence type="ECO:0000313" key="13">
    <source>
        <dbReference type="Proteomes" id="UP000031623"/>
    </source>
</evidence>
<dbReference type="PROSITE" id="PS01278">
    <property type="entry name" value="MTTASE_RADICAL"/>
    <property type="match status" value="1"/>
</dbReference>
<keyword evidence="5 8" id="KW-0479">Metal-binding</keyword>
<feature type="binding site" evidence="8">
    <location>
        <position position="154"/>
    </location>
    <ligand>
        <name>[4Fe-4S] cluster</name>
        <dbReference type="ChEBI" id="CHEBI:49883"/>
        <label>2</label>
        <note>4Fe-4S-S-AdoMet</note>
    </ligand>
</feature>
<dbReference type="InterPro" id="IPR005840">
    <property type="entry name" value="Ribosomal_uS12_MeSTrfase_RimO"/>
</dbReference>
<dbReference type="SUPFAM" id="SSF102114">
    <property type="entry name" value="Radical SAM enzymes"/>
    <property type="match status" value="1"/>
</dbReference>
<dbReference type="STRING" id="40754.THII_0949"/>
<feature type="binding site" evidence="8">
    <location>
        <position position="18"/>
    </location>
    <ligand>
        <name>[4Fe-4S] cluster</name>
        <dbReference type="ChEBI" id="CHEBI:49883"/>
        <label>1</label>
    </ligand>
</feature>
<dbReference type="SFLD" id="SFLDS00029">
    <property type="entry name" value="Radical_SAM"/>
    <property type="match status" value="1"/>
</dbReference>
<dbReference type="EMBL" id="AP014633">
    <property type="protein sequence ID" value="BAP55246.1"/>
    <property type="molecule type" value="Genomic_DNA"/>
</dbReference>
<name>A0A090BUK1_9GAMM</name>
<dbReference type="InterPro" id="IPR038135">
    <property type="entry name" value="Methylthiotransferase_N_sf"/>
</dbReference>
<protein>
    <recommendedName>
        <fullName evidence="8">Ribosomal protein uS12 methylthiotransferase RimO</fullName>
        <shortName evidence="8">uS12 MTTase</shortName>
        <shortName evidence="8">uS12 methylthiotransferase</shortName>
        <ecNumber evidence="8">2.8.4.4</ecNumber>
    </recommendedName>
    <alternativeName>
        <fullName evidence="8">Ribosomal protein uS12 (aspartate-C(3))-methylthiotransferase</fullName>
    </alternativeName>
    <alternativeName>
        <fullName evidence="8">Ribosome maturation factor RimO</fullName>
    </alternativeName>
</protein>
<dbReference type="NCBIfam" id="TIGR01125">
    <property type="entry name" value="30S ribosomal protein S12 methylthiotransferase RimO"/>
    <property type="match status" value="1"/>
</dbReference>
<dbReference type="FunFam" id="3.40.50.12160:FF:000002">
    <property type="entry name" value="Ribosomal protein S12 methylthiotransferase RimO"/>
    <property type="match status" value="1"/>
</dbReference>
<feature type="domain" description="MTTase N-terminal" evidence="10">
    <location>
        <begin position="9"/>
        <end position="119"/>
    </location>
</feature>
<keyword evidence="4 8" id="KW-0949">S-adenosyl-L-methionine</keyword>
<dbReference type="GO" id="GO:0035599">
    <property type="term" value="F:aspartic acid methylthiotransferase activity"/>
    <property type="evidence" value="ECO:0007669"/>
    <property type="project" value="TreeGrafter"/>
</dbReference>
<comment type="catalytic activity">
    <reaction evidence="8">
        <text>L-aspartate(89)-[ribosomal protein uS12]-hydrogen + (sulfur carrier)-SH + AH2 + 2 S-adenosyl-L-methionine = 3-methylsulfanyl-L-aspartate(89)-[ribosomal protein uS12]-hydrogen + (sulfur carrier)-H + 5'-deoxyadenosine + L-methionine + A + S-adenosyl-L-homocysteine + 2 H(+)</text>
        <dbReference type="Rhea" id="RHEA:37087"/>
        <dbReference type="Rhea" id="RHEA-COMP:10460"/>
        <dbReference type="Rhea" id="RHEA-COMP:10461"/>
        <dbReference type="Rhea" id="RHEA-COMP:14737"/>
        <dbReference type="Rhea" id="RHEA-COMP:14739"/>
        <dbReference type="ChEBI" id="CHEBI:13193"/>
        <dbReference type="ChEBI" id="CHEBI:15378"/>
        <dbReference type="ChEBI" id="CHEBI:17319"/>
        <dbReference type="ChEBI" id="CHEBI:17499"/>
        <dbReference type="ChEBI" id="CHEBI:29917"/>
        <dbReference type="ChEBI" id="CHEBI:29961"/>
        <dbReference type="ChEBI" id="CHEBI:57844"/>
        <dbReference type="ChEBI" id="CHEBI:57856"/>
        <dbReference type="ChEBI" id="CHEBI:59789"/>
        <dbReference type="ChEBI" id="CHEBI:64428"/>
        <dbReference type="ChEBI" id="CHEBI:73599"/>
        <dbReference type="EC" id="2.8.4.4"/>
    </reaction>
</comment>
<feature type="domain" description="Radical SAM core" evidence="11">
    <location>
        <begin position="136"/>
        <end position="373"/>
    </location>
</feature>
<dbReference type="HAMAP" id="MF_01865">
    <property type="entry name" value="MTTase_RimO"/>
    <property type="match status" value="1"/>
</dbReference>
<evidence type="ECO:0000256" key="7">
    <source>
        <dbReference type="ARBA" id="ARBA00023014"/>
    </source>
</evidence>
<evidence type="ECO:0000259" key="11">
    <source>
        <dbReference type="PROSITE" id="PS51918"/>
    </source>
</evidence>
<dbReference type="CDD" id="cd01335">
    <property type="entry name" value="Radical_SAM"/>
    <property type="match status" value="1"/>
</dbReference>
<dbReference type="FunFam" id="3.80.30.20:FF:000001">
    <property type="entry name" value="tRNA-2-methylthio-N(6)-dimethylallyladenosine synthase 2"/>
    <property type="match status" value="1"/>
</dbReference>
<evidence type="ECO:0000256" key="2">
    <source>
        <dbReference type="ARBA" id="ARBA00022490"/>
    </source>
</evidence>
<evidence type="ECO:0000313" key="12">
    <source>
        <dbReference type="EMBL" id="BAP55246.1"/>
    </source>
</evidence>
<feature type="binding site" evidence="8">
    <location>
        <position position="157"/>
    </location>
    <ligand>
        <name>[4Fe-4S] cluster</name>
        <dbReference type="ChEBI" id="CHEBI:49883"/>
        <label>2</label>
        <note>4Fe-4S-S-AdoMet</note>
    </ligand>
</feature>
<evidence type="ECO:0000256" key="6">
    <source>
        <dbReference type="ARBA" id="ARBA00023004"/>
    </source>
</evidence>
<dbReference type="PANTHER" id="PTHR43837:SF1">
    <property type="entry name" value="RIBOSOMAL PROTEIN US12 METHYLTHIOTRANSFERASE RIMO"/>
    <property type="match status" value="1"/>
</dbReference>
<keyword evidence="13" id="KW-1185">Reference proteome</keyword>
<dbReference type="GO" id="GO:0006400">
    <property type="term" value="P:tRNA modification"/>
    <property type="evidence" value="ECO:0007669"/>
    <property type="project" value="InterPro"/>
</dbReference>